<dbReference type="InterPro" id="IPR048822">
    <property type="entry name" value="PDDEXK_13"/>
</dbReference>
<dbReference type="Pfam" id="PF20796">
    <property type="entry name" value="PDDEXK_13"/>
    <property type="match status" value="1"/>
</dbReference>
<sequence length="233" mass="26257">MQRALAEKQRGALFKEDRLWCDLLSSQPLCFNLFGELAADLEVAAQVFEVWWPQRIDVVDSIAFEWSPGRGDVKYTGNRSAFDVFVTCRGPRGRGFVGIEVKYHEDMRDGAARNDERYRRLSRERGLADEPALAQLEAPPLQQLWFDHLLALQMLAVDGDRWQEGMFVVLFPEGNLQCSDAVARYRGLVGRQDTIDVLTLESAIAGLGQATDADWLRALRNRYLGEGLPGLPA</sequence>
<evidence type="ECO:0000313" key="2">
    <source>
        <dbReference type="EMBL" id="NYD34175.1"/>
    </source>
</evidence>
<dbReference type="EMBL" id="JACCBN010000001">
    <property type="protein sequence ID" value="NYD34175.1"/>
    <property type="molecule type" value="Genomic_DNA"/>
</dbReference>
<gene>
    <name evidence="2" type="ORF">BJ983_000277</name>
</gene>
<feature type="domain" description="PD-(D/E)XK nuclease-like" evidence="1">
    <location>
        <begin position="2"/>
        <end position="224"/>
    </location>
</feature>
<evidence type="ECO:0000313" key="3">
    <source>
        <dbReference type="Proteomes" id="UP000535890"/>
    </source>
</evidence>
<keyword evidence="3" id="KW-1185">Reference proteome</keyword>
<reference evidence="2 3" key="1">
    <citation type="submission" date="2020-07" db="EMBL/GenBank/DDBJ databases">
        <title>Sequencing the genomes of 1000 actinobacteria strains.</title>
        <authorList>
            <person name="Klenk H.-P."/>
        </authorList>
    </citation>
    <scope>NUCLEOTIDE SEQUENCE [LARGE SCALE GENOMIC DNA]</scope>
    <source>
        <strain evidence="2 3">DSM 45772</strain>
    </source>
</reference>
<protein>
    <recommendedName>
        <fullName evidence="1">PD-(D/E)XK nuclease-like domain-containing protein</fullName>
    </recommendedName>
</protein>
<comment type="caution">
    <text evidence="2">The sequence shown here is derived from an EMBL/GenBank/DDBJ whole genome shotgun (WGS) entry which is preliminary data.</text>
</comment>
<name>A0A7Y9DRH7_9PSEU</name>
<accession>A0A7Y9DRH7</accession>
<organism evidence="2 3">
    <name type="scientific">Actinomycetospora corticicola</name>
    <dbReference type="NCBI Taxonomy" id="663602"/>
    <lineage>
        <taxon>Bacteria</taxon>
        <taxon>Bacillati</taxon>
        <taxon>Actinomycetota</taxon>
        <taxon>Actinomycetes</taxon>
        <taxon>Pseudonocardiales</taxon>
        <taxon>Pseudonocardiaceae</taxon>
        <taxon>Actinomycetospora</taxon>
    </lineage>
</organism>
<proteinExistence type="predicted"/>
<dbReference type="AlphaFoldDB" id="A0A7Y9DRH7"/>
<evidence type="ECO:0000259" key="1">
    <source>
        <dbReference type="Pfam" id="PF20796"/>
    </source>
</evidence>
<dbReference type="Proteomes" id="UP000535890">
    <property type="component" value="Unassembled WGS sequence"/>
</dbReference>